<dbReference type="Pfam" id="PF03966">
    <property type="entry name" value="Trm112p"/>
    <property type="match status" value="1"/>
</dbReference>
<dbReference type="OrthoDB" id="9812205at2"/>
<gene>
    <name evidence="3" type="ORF">D1223_07570</name>
</gene>
<evidence type="ECO:0000313" key="3">
    <source>
        <dbReference type="EMBL" id="RIJ30481.1"/>
    </source>
</evidence>
<feature type="region of interest" description="Disordered" evidence="2">
    <location>
        <begin position="1"/>
        <end position="22"/>
    </location>
</feature>
<dbReference type="SUPFAM" id="SSF158997">
    <property type="entry name" value="Trm112p-like"/>
    <property type="match status" value="1"/>
</dbReference>
<sequence>MTETNSPGPEAPTEEAGAKTDPRLLEMLVCPVTRAPLTYDRAKQELVSPKAKLAFPIRDGLPIMLESEARALDED</sequence>
<dbReference type="RefSeq" id="WP_119375792.1">
    <property type="nucleotide sequence ID" value="NZ_QWFX01000006.1"/>
</dbReference>
<protein>
    <recommendedName>
        <fullName evidence="1">UPF0434 protein D1223_07570</fullName>
    </recommendedName>
</protein>
<dbReference type="HAMAP" id="MF_01187">
    <property type="entry name" value="UPF0434"/>
    <property type="match status" value="1"/>
</dbReference>
<dbReference type="AlphaFoldDB" id="A0A399RIM9"/>
<dbReference type="GO" id="GO:0005829">
    <property type="term" value="C:cytosol"/>
    <property type="evidence" value="ECO:0007669"/>
    <property type="project" value="TreeGrafter"/>
</dbReference>
<accession>A0A399RIM9</accession>
<evidence type="ECO:0000256" key="1">
    <source>
        <dbReference type="HAMAP-Rule" id="MF_01187"/>
    </source>
</evidence>
<dbReference type="InterPro" id="IPR005651">
    <property type="entry name" value="Trm112-like"/>
</dbReference>
<dbReference type="PANTHER" id="PTHR33505">
    <property type="entry name" value="ZGC:162634"/>
    <property type="match status" value="1"/>
</dbReference>
<evidence type="ECO:0000313" key="4">
    <source>
        <dbReference type="Proteomes" id="UP000266385"/>
    </source>
</evidence>
<proteinExistence type="inferred from homology"/>
<dbReference type="Proteomes" id="UP000266385">
    <property type="component" value="Unassembled WGS sequence"/>
</dbReference>
<dbReference type="Gene3D" id="2.20.25.10">
    <property type="match status" value="1"/>
</dbReference>
<dbReference type="FunFam" id="2.20.25.10:FF:000002">
    <property type="entry name" value="UPF0434 protein YcaR"/>
    <property type="match status" value="1"/>
</dbReference>
<evidence type="ECO:0000256" key="2">
    <source>
        <dbReference type="SAM" id="MobiDB-lite"/>
    </source>
</evidence>
<comment type="similarity">
    <text evidence="1">Belongs to the UPF0434 family.</text>
</comment>
<name>A0A399RIM9_9PROT</name>
<dbReference type="PANTHER" id="PTHR33505:SF4">
    <property type="entry name" value="PROTEIN PREY, MITOCHONDRIAL"/>
    <property type="match status" value="1"/>
</dbReference>
<organism evidence="3 4">
    <name type="scientific">Henriciella mobilis</name>
    <dbReference type="NCBI Taxonomy" id="2305467"/>
    <lineage>
        <taxon>Bacteria</taxon>
        <taxon>Pseudomonadati</taxon>
        <taxon>Pseudomonadota</taxon>
        <taxon>Alphaproteobacteria</taxon>
        <taxon>Hyphomonadales</taxon>
        <taxon>Hyphomonadaceae</taxon>
        <taxon>Henriciella</taxon>
    </lineage>
</organism>
<keyword evidence="4" id="KW-1185">Reference proteome</keyword>
<reference evidence="3 4" key="1">
    <citation type="submission" date="2018-08" db="EMBL/GenBank/DDBJ databases">
        <title>Henriciella mobilis sp. nov., isolated from seawater.</title>
        <authorList>
            <person name="Cheng H."/>
            <person name="Wu Y.-H."/>
            <person name="Xu X.-W."/>
            <person name="Guo L.-L."/>
        </authorList>
    </citation>
    <scope>NUCLEOTIDE SEQUENCE [LARGE SCALE GENOMIC DNA]</scope>
    <source>
        <strain evidence="3 4">JN25</strain>
    </source>
</reference>
<comment type="caution">
    <text evidence="3">The sequence shown here is derived from an EMBL/GenBank/DDBJ whole genome shotgun (WGS) entry which is preliminary data.</text>
</comment>
<dbReference type="EMBL" id="QWFX01000006">
    <property type="protein sequence ID" value="RIJ30481.1"/>
    <property type="molecule type" value="Genomic_DNA"/>
</dbReference>